<dbReference type="GO" id="GO:0005634">
    <property type="term" value="C:nucleus"/>
    <property type="evidence" value="ECO:0007669"/>
    <property type="project" value="TreeGrafter"/>
</dbReference>
<dbReference type="PANTHER" id="PTHR11142">
    <property type="entry name" value="PSEUDOURIDYLATE SYNTHASE"/>
    <property type="match status" value="1"/>
</dbReference>
<evidence type="ECO:0000256" key="1">
    <source>
        <dbReference type="ARBA" id="ARBA00009375"/>
    </source>
</evidence>
<dbReference type="GO" id="GO:0031119">
    <property type="term" value="P:tRNA pseudouridine synthesis"/>
    <property type="evidence" value="ECO:0007669"/>
    <property type="project" value="TreeGrafter"/>
</dbReference>
<evidence type="ECO:0000256" key="4">
    <source>
        <dbReference type="SAM" id="MobiDB-lite"/>
    </source>
</evidence>
<dbReference type="AlphaFoldDB" id="A0AAV9X7P8"/>
<feature type="domain" description="Pseudouridine synthase I TruA alpha/beta" evidence="5">
    <location>
        <begin position="335"/>
        <end position="464"/>
    </location>
</feature>
<evidence type="ECO:0000313" key="7">
    <source>
        <dbReference type="Proteomes" id="UP001365542"/>
    </source>
</evidence>
<dbReference type="Gene3D" id="3.30.70.660">
    <property type="entry name" value="Pseudouridine synthase I, catalytic domain, C-terminal subdomain"/>
    <property type="match status" value="1"/>
</dbReference>
<accession>A0AAV9X7P8</accession>
<comment type="caution">
    <text evidence="6">The sequence shown here is derived from an EMBL/GenBank/DDBJ whole genome shotgun (WGS) entry which is preliminary data.</text>
</comment>
<protein>
    <recommendedName>
        <fullName evidence="5">Pseudouridine synthase I TruA alpha/beta domain-containing protein</fullName>
    </recommendedName>
</protein>
<evidence type="ECO:0000256" key="3">
    <source>
        <dbReference type="ARBA" id="ARBA00023235"/>
    </source>
</evidence>
<evidence type="ECO:0000313" key="6">
    <source>
        <dbReference type="EMBL" id="KAK6537687.1"/>
    </source>
</evidence>
<dbReference type="GO" id="GO:0005737">
    <property type="term" value="C:cytoplasm"/>
    <property type="evidence" value="ECO:0007669"/>
    <property type="project" value="TreeGrafter"/>
</dbReference>
<dbReference type="InterPro" id="IPR020094">
    <property type="entry name" value="TruA/RsuA/RluB/E/F_N"/>
</dbReference>
<feature type="compositionally biased region" description="Acidic residues" evidence="4">
    <location>
        <begin position="252"/>
        <end position="265"/>
    </location>
</feature>
<name>A0AAV9X7P8_9PEZI</name>
<dbReference type="Pfam" id="PF01416">
    <property type="entry name" value="PseudoU_synth_1"/>
    <property type="match status" value="1"/>
</dbReference>
<dbReference type="InterPro" id="IPR020095">
    <property type="entry name" value="PsdUridine_synth_TruA_C"/>
</dbReference>
<dbReference type="Gene3D" id="3.30.70.580">
    <property type="entry name" value="Pseudouridine synthase I, catalytic domain, N-terminal subdomain"/>
    <property type="match status" value="1"/>
</dbReference>
<dbReference type="Proteomes" id="UP001365542">
    <property type="component" value="Unassembled WGS sequence"/>
</dbReference>
<dbReference type="InterPro" id="IPR001406">
    <property type="entry name" value="PsdUridine_synth_TruA"/>
</dbReference>
<dbReference type="EMBL" id="JAVHJO010000009">
    <property type="protein sequence ID" value="KAK6537687.1"/>
    <property type="molecule type" value="Genomic_DNA"/>
</dbReference>
<organism evidence="6 7">
    <name type="scientific">Orbilia ellipsospora</name>
    <dbReference type="NCBI Taxonomy" id="2528407"/>
    <lineage>
        <taxon>Eukaryota</taxon>
        <taxon>Fungi</taxon>
        <taxon>Dikarya</taxon>
        <taxon>Ascomycota</taxon>
        <taxon>Pezizomycotina</taxon>
        <taxon>Orbiliomycetes</taxon>
        <taxon>Orbiliales</taxon>
        <taxon>Orbiliaceae</taxon>
        <taxon>Orbilia</taxon>
    </lineage>
</organism>
<dbReference type="SUPFAM" id="SSF55120">
    <property type="entry name" value="Pseudouridine synthase"/>
    <property type="match status" value="1"/>
</dbReference>
<keyword evidence="2" id="KW-0819">tRNA processing</keyword>
<dbReference type="PANTHER" id="PTHR11142:SF5">
    <property type="entry name" value="TRNA PSEUDOURIDINE(38_39) SYNTHASE"/>
    <property type="match status" value="1"/>
</dbReference>
<proteinExistence type="inferred from homology"/>
<keyword evidence="3" id="KW-0413">Isomerase</keyword>
<reference evidence="6 7" key="1">
    <citation type="submission" date="2019-10" db="EMBL/GenBank/DDBJ databases">
        <authorList>
            <person name="Palmer J.M."/>
        </authorList>
    </citation>
    <scope>NUCLEOTIDE SEQUENCE [LARGE SCALE GENOMIC DNA]</scope>
    <source>
        <strain evidence="6 7">TWF694</strain>
    </source>
</reference>
<dbReference type="GO" id="GO:1990481">
    <property type="term" value="P:mRNA pseudouridine synthesis"/>
    <property type="evidence" value="ECO:0007669"/>
    <property type="project" value="TreeGrafter"/>
</dbReference>
<dbReference type="InterPro" id="IPR020097">
    <property type="entry name" value="PsdUridine_synth_TruA_a/b_dom"/>
</dbReference>
<dbReference type="GO" id="GO:0009982">
    <property type="term" value="F:pseudouridine synthase activity"/>
    <property type="evidence" value="ECO:0007669"/>
    <property type="project" value="InterPro"/>
</dbReference>
<dbReference type="InterPro" id="IPR020103">
    <property type="entry name" value="PsdUridine_synth_cat_dom_sf"/>
</dbReference>
<feature type="region of interest" description="Disordered" evidence="4">
    <location>
        <begin position="235"/>
        <end position="265"/>
    </location>
</feature>
<dbReference type="GO" id="GO:0003723">
    <property type="term" value="F:RNA binding"/>
    <property type="evidence" value="ECO:0007669"/>
    <property type="project" value="InterPro"/>
</dbReference>
<evidence type="ECO:0000259" key="5">
    <source>
        <dbReference type="Pfam" id="PF01416"/>
    </source>
</evidence>
<comment type="similarity">
    <text evidence="1">Belongs to the tRNA pseudouridine synthase TruA family.</text>
</comment>
<gene>
    <name evidence="6" type="ORF">TWF694_011860</name>
</gene>
<keyword evidence="7" id="KW-1185">Reference proteome</keyword>
<evidence type="ECO:0000256" key="2">
    <source>
        <dbReference type="ARBA" id="ARBA00022694"/>
    </source>
</evidence>
<sequence>MFTVSIGRTARRTITATISREKRTANSLSKLFRFYSYKTKRRSRTMDVSATSSKTDYSTWTQEALISRIRHLESSLELTPKKSDINSSSQPLNIAPGRPAEFDFGRCATRLIALKFAYIGGPYQGLEYHTGSQTALPAVEEKLFEALLKSRLVPPKKHYNADGSVDTTQIFRDGGNGTGTIDIGRWIDLEKWEYTKCGRTDRGVSAFGQVVGVRVRSSRPKIAKPGLSRNKPIVNDVEESESTTEMQRDDILTGEEEEEGEPFDDKDELPYVTILNRLLPATIRVLAWCPNPPANFSARFNCKARTYHYFFTNPPSPPLPGQQPNLLDIEAMRKAAKYYEGLQDFRNVCKLDPSKQITNFKRRVEETDIVKVGGVTPVFSLQPWDQSDEKMLRHRPEMYYFKLTGSAFLWHQVRHMVAILFLVGQRLEKPDVVKDLLDIQKIPTKPLYNMADDRPLVLWDCIFDEEEVRWVYPELSKAKQNNREDVLASLWGIWHNANMDTMLGGGLLAMVYNQQEKLLGEYNVEKRKSDDISDVAGANKKRGRESTWIVDGSPMQSSFGKYVPIIERGRMDKVEVINRKFAARKSEEWRQKWSADAKRERGIGEAIDYDD</sequence>